<dbReference type="Proteomes" id="UP000053424">
    <property type="component" value="Unassembled WGS sequence"/>
</dbReference>
<name>A0A0C2YY04_HEBCY</name>
<dbReference type="HOGENOM" id="CLU_110351_0_0_1"/>
<dbReference type="PANTHER" id="PTHR15481">
    <property type="entry name" value="RIBONUCLEIC ACID BINDING PROTEIN S1"/>
    <property type="match status" value="1"/>
</dbReference>
<sequence length="256" mass="27595">MSRERSKSPSIVAKNADMEVDSHSPAEKPDTKVIVVTNLTRNVVESHLKTIFGFYGHITKIDLPVFGKSGQNRGKAALEFADSASAQKAASHMDGGQLDSATVKVELSQTTIVSPSRSPDQEADATDLDPSPALVHAHAPVPAPAHPHQQTSGAEAQEGTPMVLVIVIVTLSAAGHTVVVVDHLDATFTDQTVLVPALARLFAVVKKLFCSLQPFRHPIPLTFALAFYVLLKRFSIHPKQEPHEVSQQGKEKSKPR</sequence>
<dbReference type="InterPro" id="IPR035979">
    <property type="entry name" value="RBD_domain_sf"/>
</dbReference>
<dbReference type="InterPro" id="IPR012677">
    <property type="entry name" value="Nucleotide-bd_a/b_plait_sf"/>
</dbReference>
<feature type="domain" description="RRM" evidence="4">
    <location>
        <begin position="32"/>
        <end position="110"/>
    </location>
</feature>
<evidence type="ECO:0000313" key="6">
    <source>
        <dbReference type="Proteomes" id="UP000053424"/>
    </source>
</evidence>
<dbReference type="Gene3D" id="3.30.70.330">
    <property type="match status" value="1"/>
</dbReference>
<dbReference type="GO" id="GO:0005654">
    <property type="term" value="C:nucleoplasm"/>
    <property type="evidence" value="ECO:0007669"/>
    <property type="project" value="TreeGrafter"/>
</dbReference>
<feature type="compositionally biased region" description="Basic and acidic residues" evidence="3">
    <location>
        <begin position="16"/>
        <end position="26"/>
    </location>
</feature>
<organism evidence="5 6">
    <name type="scientific">Hebeloma cylindrosporum</name>
    <dbReference type="NCBI Taxonomy" id="76867"/>
    <lineage>
        <taxon>Eukaryota</taxon>
        <taxon>Fungi</taxon>
        <taxon>Dikarya</taxon>
        <taxon>Basidiomycota</taxon>
        <taxon>Agaricomycotina</taxon>
        <taxon>Agaricomycetes</taxon>
        <taxon>Agaricomycetidae</taxon>
        <taxon>Agaricales</taxon>
        <taxon>Agaricineae</taxon>
        <taxon>Hymenogastraceae</taxon>
        <taxon>Hebeloma</taxon>
    </lineage>
</organism>
<dbReference type="GO" id="GO:0005737">
    <property type="term" value="C:cytoplasm"/>
    <property type="evidence" value="ECO:0007669"/>
    <property type="project" value="TreeGrafter"/>
</dbReference>
<keyword evidence="1 2" id="KW-0694">RNA-binding</keyword>
<reference evidence="5 6" key="1">
    <citation type="submission" date="2014-04" db="EMBL/GenBank/DDBJ databases">
        <authorList>
            <consortium name="DOE Joint Genome Institute"/>
            <person name="Kuo A."/>
            <person name="Gay G."/>
            <person name="Dore J."/>
            <person name="Kohler A."/>
            <person name="Nagy L.G."/>
            <person name="Floudas D."/>
            <person name="Copeland A."/>
            <person name="Barry K.W."/>
            <person name="Cichocki N."/>
            <person name="Veneault-Fourrey C."/>
            <person name="LaButti K."/>
            <person name="Lindquist E.A."/>
            <person name="Lipzen A."/>
            <person name="Lundell T."/>
            <person name="Morin E."/>
            <person name="Murat C."/>
            <person name="Sun H."/>
            <person name="Tunlid A."/>
            <person name="Henrissat B."/>
            <person name="Grigoriev I.V."/>
            <person name="Hibbett D.S."/>
            <person name="Martin F."/>
            <person name="Nordberg H.P."/>
            <person name="Cantor M.N."/>
            <person name="Hua S.X."/>
        </authorList>
    </citation>
    <scope>NUCLEOTIDE SEQUENCE [LARGE SCALE GENOMIC DNA]</scope>
    <source>
        <strain evidence="6">h7</strain>
    </source>
</reference>
<feature type="region of interest" description="Disordered" evidence="3">
    <location>
        <begin position="111"/>
        <end position="156"/>
    </location>
</feature>
<evidence type="ECO:0000256" key="3">
    <source>
        <dbReference type="SAM" id="MobiDB-lite"/>
    </source>
</evidence>
<evidence type="ECO:0000256" key="1">
    <source>
        <dbReference type="ARBA" id="ARBA00022884"/>
    </source>
</evidence>
<evidence type="ECO:0000313" key="5">
    <source>
        <dbReference type="EMBL" id="KIM45837.1"/>
    </source>
</evidence>
<dbReference type="Pfam" id="PF00076">
    <property type="entry name" value="RRM_1"/>
    <property type="match status" value="1"/>
</dbReference>
<reference evidence="6" key="2">
    <citation type="submission" date="2015-01" db="EMBL/GenBank/DDBJ databases">
        <title>Evolutionary Origins and Diversification of the Mycorrhizal Mutualists.</title>
        <authorList>
            <consortium name="DOE Joint Genome Institute"/>
            <consortium name="Mycorrhizal Genomics Consortium"/>
            <person name="Kohler A."/>
            <person name="Kuo A."/>
            <person name="Nagy L.G."/>
            <person name="Floudas D."/>
            <person name="Copeland A."/>
            <person name="Barry K.W."/>
            <person name="Cichocki N."/>
            <person name="Veneault-Fourrey C."/>
            <person name="LaButti K."/>
            <person name="Lindquist E.A."/>
            <person name="Lipzen A."/>
            <person name="Lundell T."/>
            <person name="Morin E."/>
            <person name="Murat C."/>
            <person name="Riley R."/>
            <person name="Ohm R."/>
            <person name="Sun H."/>
            <person name="Tunlid A."/>
            <person name="Henrissat B."/>
            <person name="Grigoriev I.V."/>
            <person name="Hibbett D.S."/>
            <person name="Martin F."/>
        </authorList>
    </citation>
    <scope>NUCLEOTIDE SEQUENCE [LARGE SCALE GENOMIC DNA]</scope>
    <source>
        <strain evidence="6">h7</strain>
    </source>
</reference>
<dbReference type="SUPFAM" id="SSF54928">
    <property type="entry name" value="RNA-binding domain, RBD"/>
    <property type="match status" value="1"/>
</dbReference>
<keyword evidence="6" id="KW-1185">Reference proteome</keyword>
<feature type="region of interest" description="Disordered" evidence="3">
    <location>
        <begin position="1"/>
        <end position="26"/>
    </location>
</feature>
<dbReference type="OrthoDB" id="252020at2759"/>
<dbReference type="PROSITE" id="PS50102">
    <property type="entry name" value="RRM"/>
    <property type="match status" value="1"/>
</dbReference>
<dbReference type="SMART" id="SM00360">
    <property type="entry name" value="RRM"/>
    <property type="match status" value="1"/>
</dbReference>
<proteinExistence type="predicted"/>
<dbReference type="AlphaFoldDB" id="A0A0C2YY04"/>
<dbReference type="GO" id="GO:0003723">
    <property type="term" value="F:RNA binding"/>
    <property type="evidence" value="ECO:0007669"/>
    <property type="project" value="UniProtKB-UniRule"/>
</dbReference>
<evidence type="ECO:0000259" key="4">
    <source>
        <dbReference type="PROSITE" id="PS50102"/>
    </source>
</evidence>
<protein>
    <recommendedName>
        <fullName evidence="4">RRM domain-containing protein</fullName>
    </recommendedName>
</protein>
<dbReference type="GO" id="GO:0000398">
    <property type="term" value="P:mRNA splicing, via spliceosome"/>
    <property type="evidence" value="ECO:0007669"/>
    <property type="project" value="TreeGrafter"/>
</dbReference>
<dbReference type="EMBL" id="KN831771">
    <property type="protein sequence ID" value="KIM45837.1"/>
    <property type="molecule type" value="Genomic_DNA"/>
</dbReference>
<evidence type="ECO:0000256" key="2">
    <source>
        <dbReference type="PROSITE-ProRule" id="PRU00176"/>
    </source>
</evidence>
<dbReference type="InterPro" id="IPR000504">
    <property type="entry name" value="RRM_dom"/>
</dbReference>
<dbReference type="STRING" id="686832.A0A0C2YY04"/>
<dbReference type="PANTHER" id="PTHR15481:SF0">
    <property type="entry name" value="LD23870P-RELATED"/>
    <property type="match status" value="1"/>
</dbReference>
<accession>A0A0C2YY04</accession>
<gene>
    <name evidence="5" type="ORF">M413DRAFT_7918</name>
</gene>
<dbReference type="GO" id="GO:0061574">
    <property type="term" value="C:ASAP complex"/>
    <property type="evidence" value="ECO:0007669"/>
    <property type="project" value="TreeGrafter"/>
</dbReference>